<dbReference type="InterPro" id="IPR025558">
    <property type="entry name" value="DUF4283"/>
</dbReference>
<reference evidence="4" key="1">
    <citation type="journal article" date="2021" name="Front. Plant Sci.">
        <title>Chromosome-Scale Genome Assembly for Chinese Sour Jujube and Insights Into Its Genome Evolution and Domestication Signature.</title>
        <authorList>
            <person name="Shen L.-Y."/>
            <person name="Luo H."/>
            <person name="Wang X.-L."/>
            <person name="Wang X.-M."/>
            <person name="Qiu X.-J."/>
            <person name="Liu H."/>
            <person name="Zhou S.-S."/>
            <person name="Jia K.-H."/>
            <person name="Nie S."/>
            <person name="Bao Y.-T."/>
            <person name="Zhang R.-G."/>
            <person name="Yun Q.-Z."/>
            <person name="Chai Y.-H."/>
            <person name="Lu J.-Y."/>
            <person name="Li Y."/>
            <person name="Zhao S.-W."/>
            <person name="Mao J.-F."/>
            <person name="Jia S.-G."/>
            <person name="Mao Y.-M."/>
        </authorList>
    </citation>
    <scope>NUCLEOTIDE SEQUENCE</scope>
    <source>
        <strain evidence="4">AT0</strain>
        <tissue evidence="4">Leaf</tissue>
    </source>
</reference>
<dbReference type="InterPro" id="IPR040256">
    <property type="entry name" value="At4g02000-like"/>
</dbReference>
<proteinExistence type="predicted"/>
<accession>A0A978W0P2</accession>
<protein>
    <recommendedName>
        <fullName evidence="6">DUF4283 domain-containing protein</fullName>
    </recommendedName>
</protein>
<dbReference type="Pfam" id="PF14392">
    <property type="entry name" value="zf-CCHC_4"/>
    <property type="match status" value="1"/>
</dbReference>
<feature type="domain" description="DUF4283" evidence="2">
    <location>
        <begin position="8"/>
        <end position="70"/>
    </location>
</feature>
<comment type="caution">
    <text evidence="4">The sequence shown here is derived from an EMBL/GenBank/DDBJ whole genome shotgun (WGS) entry which is preliminary data.</text>
</comment>
<dbReference type="PANTHER" id="PTHR31286:SF167">
    <property type="entry name" value="OS09G0268800 PROTEIN"/>
    <property type="match status" value="1"/>
</dbReference>
<dbReference type="EMBL" id="JAEACU010000001">
    <property type="protein sequence ID" value="KAH7545526.1"/>
    <property type="molecule type" value="Genomic_DNA"/>
</dbReference>
<dbReference type="AlphaFoldDB" id="A0A978W0P2"/>
<evidence type="ECO:0008006" key="6">
    <source>
        <dbReference type="Google" id="ProtNLM"/>
    </source>
</evidence>
<evidence type="ECO:0000259" key="3">
    <source>
        <dbReference type="Pfam" id="PF14392"/>
    </source>
</evidence>
<dbReference type="Proteomes" id="UP000813462">
    <property type="component" value="Unassembled WGS sequence"/>
</dbReference>
<feature type="domain" description="Zinc knuckle CX2CX4HX4C" evidence="3">
    <location>
        <begin position="132"/>
        <end position="177"/>
    </location>
</feature>
<dbReference type="PANTHER" id="PTHR31286">
    <property type="entry name" value="GLYCINE-RICH CELL WALL STRUCTURAL PROTEIN 1.8-LIKE"/>
    <property type="match status" value="1"/>
</dbReference>
<name>A0A978W0P2_ZIZJJ</name>
<feature type="region of interest" description="Disordered" evidence="1">
    <location>
        <begin position="234"/>
        <end position="287"/>
    </location>
</feature>
<evidence type="ECO:0000313" key="4">
    <source>
        <dbReference type="EMBL" id="KAH7545526.1"/>
    </source>
</evidence>
<evidence type="ECO:0000256" key="1">
    <source>
        <dbReference type="SAM" id="MobiDB-lite"/>
    </source>
</evidence>
<sequence>MADKIATKGKIMMIIKRVWFTQDLVDVEQLGPKIFLFSFKSVTDRKRVWAKRPWSINESHLLLREWDPDRAVQEIDFNFSSFWVQIHGFPLQYMTKDNALKIWSLFKAVLQCDSSSRTNIIGTKYLRIQVEVDVRKPLPTSFLQKLDNGGVWIQFSYERLVKFCYNCGIIGRGKAACVHPISHNQLTDGDLYGPWIQVEADAYTVVFEGHFLRRIELPRKEIFYSLSSDSRSKAAGASIEEEPTATGGGTQPEQGLDGESTQQKPGQEEQKLKESNPTRLPTSAPPIPKVMGVRDCSIDPCSVKCFVGALKSDNGQWLVSRETIEDFLIRKYTKLFMEKDVVHCLVLPDLFDLVVSKDENNVLMAVPSEIEIMEVIK</sequence>
<gene>
    <name evidence="4" type="ORF">FEM48_Zijuj01G0103100</name>
</gene>
<evidence type="ECO:0000259" key="2">
    <source>
        <dbReference type="Pfam" id="PF14111"/>
    </source>
</evidence>
<dbReference type="Pfam" id="PF14111">
    <property type="entry name" value="DUF4283"/>
    <property type="match status" value="1"/>
</dbReference>
<organism evidence="4 5">
    <name type="scientific">Ziziphus jujuba var. spinosa</name>
    <dbReference type="NCBI Taxonomy" id="714518"/>
    <lineage>
        <taxon>Eukaryota</taxon>
        <taxon>Viridiplantae</taxon>
        <taxon>Streptophyta</taxon>
        <taxon>Embryophyta</taxon>
        <taxon>Tracheophyta</taxon>
        <taxon>Spermatophyta</taxon>
        <taxon>Magnoliopsida</taxon>
        <taxon>eudicotyledons</taxon>
        <taxon>Gunneridae</taxon>
        <taxon>Pentapetalae</taxon>
        <taxon>rosids</taxon>
        <taxon>fabids</taxon>
        <taxon>Rosales</taxon>
        <taxon>Rhamnaceae</taxon>
        <taxon>Paliureae</taxon>
        <taxon>Ziziphus</taxon>
    </lineage>
</organism>
<evidence type="ECO:0000313" key="5">
    <source>
        <dbReference type="Proteomes" id="UP000813462"/>
    </source>
</evidence>
<dbReference type="InterPro" id="IPR025836">
    <property type="entry name" value="Zn_knuckle_CX2CX4HX4C"/>
</dbReference>
<feature type="compositionally biased region" description="Basic and acidic residues" evidence="1">
    <location>
        <begin position="266"/>
        <end position="276"/>
    </location>
</feature>